<dbReference type="EMBL" id="JBHFEH010000053">
    <property type="protein sequence ID" value="KAL2050046.1"/>
    <property type="molecule type" value="Genomic_DNA"/>
</dbReference>
<name>A0ABR4AZ26_9LECA</name>
<keyword evidence="2" id="KW-1133">Transmembrane helix</keyword>
<evidence type="ECO:0000313" key="3">
    <source>
        <dbReference type="EMBL" id="KAL2050046.1"/>
    </source>
</evidence>
<organism evidence="3 4">
    <name type="scientific">Lepraria finkii</name>
    <dbReference type="NCBI Taxonomy" id="1340010"/>
    <lineage>
        <taxon>Eukaryota</taxon>
        <taxon>Fungi</taxon>
        <taxon>Dikarya</taxon>
        <taxon>Ascomycota</taxon>
        <taxon>Pezizomycotina</taxon>
        <taxon>Lecanoromycetes</taxon>
        <taxon>OSLEUM clade</taxon>
        <taxon>Lecanoromycetidae</taxon>
        <taxon>Lecanorales</taxon>
        <taxon>Lecanorineae</taxon>
        <taxon>Stereocaulaceae</taxon>
        <taxon>Lepraria</taxon>
    </lineage>
</organism>
<keyword evidence="2" id="KW-0812">Transmembrane</keyword>
<sequence length="395" mass="43789">MSHPEGFQWYSKYIADIASNGQYTGKNATEPKRFLFHQSVTGGTVVVVDSSVSAVFLAALTLAATISIPLIYARIARTCAVVWNALQRPMRTAPPQQLETEKPMLQERVHSLDNDTDVSSPIGGLVIMSRHVERKSLNHLPILLSNSGQWLSDAFSAISLLTTQSKAHSRQVSLAYGLYFAFCLLALVTGPLAASLVSRTVRYGFGDVVDGPCIRQTNFTHGAINPNTSETDHHERAMELLPFIGNYNYSWSQMGAKDYIGGGPVIDPISQVNYTRLNGCLLKDDVLCSTEFPHTHMVTAELTPSQIGMWSGDDWKFRMKGYCFRLNSSSISTLVSDGAQRRYEYHLSFAEGSDSIGPAQPKPDPPLGQREWSLFPRRKNTIWDTYFPGEDLQGE</sequence>
<gene>
    <name evidence="3" type="ORF">ABVK25_009654</name>
</gene>
<keyword evidence="4" id="KW-1185">Reference proteome</keyword>
<dbReference type="Proteomes" id="UP001590951">
    <property type="component" value="Unassembled WGS sequence"/>
</dbReference>
<feature type="transmembrane region" description="Helical" evidence="2">
    <location>
        <begin position="174"/>
        <end position="194"/>
    </location>
</feature>
<feature type="transmembrane region" description="Helical" evidence="2">
    <location>
        <begin position="52"/>
        <end position="73"/>
    </location>
</feature>
<reference evidence="3 4" key="1">
    <citation type="submission" date="2024-09" db="EMBL/GenBank/DDBJ databases">
        <title>Rethinking Asexuality: The Enigmatic Case of Functional Sexual Genes in Lepraria (Stereocaulaceae).</title>
        <authorList>
            <person name="Doellman M."/>
            <person name="Sun Y."/>
            <person name="Barcenas-Pena A."/>
            <person name="Lumbsch H.T."/>
            <person name="Grewe F."/>
        </authorList>
    </citation>
    <scope>NUCLEOTIDE SEQUENCE [LARGE SCALE GENOMIC DNA]</scope>
    <source>
        <strain evidence="3 4">Grewe 0041</strain>
    </source>
</reference>
<proteinExistence type="predicted"/>
<evidence type="ECO:0000256" key="2">
    <source>
        <dbReference type="SAM" id="Phobius"/>
    </source>
</evidence>
<protein>
    <submittedName>
        <fullName evidence="3">Uncharacterized protein</fullName>
    </submittedName>
</protein>
<accession>A0ABR4AZ26</accession>
<evidence type="ECO:0000313" key="4">
    <source>
        <dbReference type="Proteomes" id="UP001590951"/>
    </source>
</evidence>
<evidence type="ECO:0000256" key="1">
    <source>
        <dbReference type="SAM" id="MobiDB-lite"/>
    </source>
</evidence>
<keyword evidence="2" id="KW-0472">Membrane</keyword>
<comment type="caution">
    <text evidence="3">The sequence shown here is derived from an EMBL/GenBank/DDBJ whole genome shotgun (WGS) entry which is preliminary data.</text>
</comment>
<feature type="region of interest" description="Disordered" evidence="1">
    <location>
        <begin position="352"/>
        <end position="371"/>
    </location>
</feature>